<dbReference type="Proteomes" id="UP000681720">
    <property type="component" value="Unassembled WGS sequence"/>
</dbReference>
<feature type="region of interest" description="Disordered" evidence="2">
    <location>
        <begin position="84"/>
        <end position="125"/>
    </location>
</feature>
<protein>
    <submittedName>
        <fullName evidence="3">Uncharacterized protein</fullName>
    </submittedName>
</protein>
<feature type="compositionally biased region" description="Polar residues" evidence="2">
    <location>
        <begin position="89"/>
        <end position="98"/>
    </location>
</feature>
<feature type="compositionally biased region" description="Basic and acidic residues" evidence="2">
    <location>
        <begin position="101"/>
        <end position="125"/>
    </location>
</feature>
<accession>A0A8S2ZEQ6</accession>
<reference evidence="3" key="1">
    <citation type="submission" date="2021-02" db="EMBL/GenBank/DDBJ databases">
        <authorList>
            <person name="Nowell W R."/>
        </authorList>
    </citation>
    <scope>NUCLEOTIDE SEQUENCE</scope>
</reference>
<proteinExistence type="predicted"/>
<keyword evidence="1" id="KW-0175">Coiled coil</keyword>
<dbReference type="AlphaFoldDB" id="A0A8S2ZEQ6"/>
<dbReference type="EMBL" id="CAJOBJ010333021">
    <property type="protein sequence ID" value="CAF5185384.1"/>
    <property type="molecule type" value="Genomic_DNA"/>
</dbReference>
<dbReference type="EMBL" id="CAJOBI010107548">
    <property type="protein sequence ID" value="CAF4617987.1"/>
    <property type="molecule type" value="Genomic_DNA"/>
</dbReference>
<evidence type="ECO:0000256" key="1">
    <source>
        <dbReference type="SAM" id="Coils"/>
    </source>
</evidence>
<evidence type="ECO:0000313" key="3">
    <source>
        <dbReference type="EMBL" id="CAF4617987.1"/>
    </source>
</evidence>
<gene>
    <name evidence="4" type="ORF">GIL414_LOCUS70809</name>
    <name evidence="3" type="ORF">SMN809_LOCUS39762</name>
</gene>
<name>A0A8S2ZEQ6_9BILA</name>
<evidence type="ECO:0000256" key="2">
    <source>
        <dbReference type="SAM" id="MobiDB-lite"/>
    </source>
</evidence>
<sequence length="158" mass="19674">EQEKRVKLDAEAKKKYEQWIHDKDTERKRLNEEKRMENEEREALRIKHEKELEDLRQKKFDEWSERKKREVMIANEFRKLQAEEEAVETNGSSSSIHNPNRRADRAFKRWCRRKDEQSKEEKRQLRLETRRIRRMQRRSIKRYQLQQDLQLAKAFGYS</sequence>
<feature type="coiled-coil region" evidence="1">
    <location>
        <begin position="20"/>
        <end position="58"/>
    </location>
</feature>
<feature type="non-terminal residue" evidence="3">
    <location>
        <position position="1"/>
    </location>
</feature>
<comment type="caution">
    <text evidence="3">The sequence shown here is derived from an EMBL/GenBank/DDBJ whole genome shotgun (WGS) entry which is preliminary data.</text>
</comment>
<evidence type="ECO:0000313" key="5">
    <source>
        <dbReference type="Proteomes" id="UP000676336"/>
    </source>
</evidence>
<evidence type="ECO:0000313" key="4">
    <source>
        <dbReference type="EMBL" id="CAF5185384.1"/>
    </source>
</evidence>
<organism evidence="3 5">
    <name type="scientific">Rotaria magnacalcarata</name>
    <dbReference type="NCBI Taxonomy" id="392030"/>
    <lineage>
        <taxon>Eukaryota</taxon>
        <taxon>Metazoa</taxon>
        <taxon>Spiralia</taxon>
        <taxon>Gnathifera</taxon>
        <taxon>Rotifera</taxon>
        <taxon>Eurotatoria</taxon>
        <taxon>Bdelloidea</taxon>
        <taxon>Philodinida</taxon>
        <taxon>Philodinidae</taxon>
        <taxon>Rotaria</taxon>
    </lineage>
</organism>
<dbReference type="Proteomes" id="UP000676336">
    <property type="component" value="Unassembled WGS sequence"/>
</dbReference>